<dbReference type="FunFam" id="3.40.50.300:FF:000006">
    <property type="entry name" value="DNA-binding transcriptional regulator NtrC"/>
    <property type="match status" value="1"/>
</dbReference>
<dbReference type="InterPro" id="IPR003593">
    <property type="entry name" value="AAA+_ATPase"/>
</dbReference>
<keyword evidence="4" id="KW-0238">DNA-binding</keyword>
<keyword evidence="6" id="KW-0597">Phosphoprotein</keyword>
<keyword evidence="10" id="KW-1185">Reference proteome</keyword>
<comment type="caution">
    <text evidence="9">The sequence shown here is derived from an EMBL/GenBank/DDBJ whole genome shotgun (WGS) entry which is preliminary data.</text>
</comment>
<dbReference type="RefSeq" id="WP_155932070.1">
    <property type="nucleotide sequence ID" value="NZ_WODC01000001.1"/>
</dbReference>
<evidence type="ECO:0000259" key="8">
    <source>
        <dbReference type="PROSITE" id="PS50110"/>
    </source>
</evidence>
<keyword evidence="3" id="KW-0805">Transcription regulation</keyword>
<dbReference type="InterPro" id="IPR027417">
    <property type="entry name" value="P-loop_NTPase"/>
</dbReference>
<dbReference type="Gene3D" id="1.10.10.60">
    <property type="entry name" value="Homeodomain-like"/>
    <property type="match status" value="1"/>
</dbReference>
<keyword evidence="1" id="KW-0547">Nucleotide-binding</keyword>
<name>A0A7K1KK50_9BACT</name>
<keyword evidence="2" id="KW-0067">ATP-binding</keyword>
<dbReference type="PROSITE" id="PS00676">
    <property type="entry name" value="SIGMA54_INTERACT_2"/>
    <property type="match status" value="1"/>
</dbReference>
<evidence type="ECO:0000256" key="5">
    <source>
        <dbReference type="ARBA" id="ARBA00023163"/>
    </source>
</evidence>
<dbReference type="InterPro" id="IPR025944">
    <property type="entry name" value="Sigma_54_int_dom_CS"/>
</dbReference>
<dbReference type="InterPro" id="IPR025943">
    <property type="entry name" value="Sigma_54_int_dom_ATP-bd_2"/>
</dbReference>
<reference evidence="9 10" key="1">
    <citation type="submission" date="2019-11" db="EMBL/GenBank/DDBJ databases">
        <title>Pseudodesulfovibrio alkaliphilus, sp. nov., an alkaliphilic sulfate-reducing bacteria from mud volcano of Taman peninsula, Russia.</title>
        <authorList>
            <person name="Frolova A."/>
            <person name="Merkel A.Y."/>
            <person name="Slobodkin A.I."/>
        </authorList>
    </citation>
    <scope>NUCLEOTIDE SEQUENCE [LARGE SCALE GENOMIC DNA]</scope>
    <source>
        <strain evidence="9 10">F-1</strain>
    </source>
</reference>
<protein>
    <submittedName>
        <fullName evidence="9">AAA domain-containing protein</fullName>
    </submittedName>
</protein>
<dbReference type="SUPFAM" id="SSF52172">
    <property type="entry name" value="CheY-like"/>
    <property type="match status" value="1"/>
</dbReference>
<proteinExistence type="predicted"/>
<evidence type="ECO:0000256" key="4">
    <source>
        <dbReference type="ARBA" id="ARBA00023125"/>
    </source>
</evidence>
<dbReference type="PANTHER" id="PTHR32071:SF122">
    <property type="entry name" value="SIGMA FACTOR"/>
    <property type="match status" value="1"/>
</dbReference>
<evidence type="ECO:0000259" key="7">
    <source>
        <dbReference type="PROSITE" id="PS50045"/>
    </source>
</evidence>
<feature type="domain" description="Response regulatory" evidence="8">
    <location>
        <begin position="3"/>
        <end position="119"/>
    </location>
</feature>
<dbReference type="AlphaFoldDB" id="A0A7K1KK50"/>
<organism evidence="9 10">
    <name type="scientific">Pseudodesulfovibrio alkaliphilus</name>
    <dbReference type="NCBI Taxonomy" id="2661613"/>
    <lineage>
        <taxon>Bacteria</taxon>
        <taxon>Pseudomonadati</taxon>
        <taxon>Thermodesulfobacteriota</taxon>
        <taxon>Desulfovibrionia</taxon>
        <taxon>Desulfovibrionales</taxon>
        <taxon>Desulfovibrionaceae</taxon>
    </lineage>
</organism>
<gene>
    <name evidence="9" type="ORF">GKC30_02260</name>
</gene>
<dbReference type="PANTHER" id="PTHR32071">
    <property type="entry name" value="TRANSCRIPTIONAL REGULATORY PROTEIN"/>
    <property type="match status" value="1"/>
</dbReference>
<evidence type="ECO:0000256" key="2">
    <source>
        <dbReference type="ARBA" id="ARBA00022840"/>
    </source>
</evidence>
<dbReference type="Proteomes" id="UP000461162">
    <property type="component" value="Unassembled WGS sequence"/>
</dbReference>
<keyword evidence="5" id="KW-0804">Transcription</keyword>
<dbReference type="InterPro" id="IPR001789">
    <property type="entry name" value="Sig_transdc_resp-reg_receiver"/>
</dbReference>
<dbReference type="InterPro" id="IPR009057">
    <property type="entry name" value="Homeodomain-like_sf"/>
</dbReference>
<dbReference type="GO" id="GO:0000160">
    <property type="term" value="P:phosphorelay signal transduction system"/>
    <property type="evidence" value="ECO:0007669"/>
    <property type="project" value="InterPro"/>
</dbReference>
<dbReference type="InterPro" id="IPR058031">
    <property type="entry name" value="AAA_lid_NorR"/>
</dbReference>
<dbReference type="GO" id="GO:0043565">
    <property type="term" value="F:sequence-specific DNA binding"/>
    <property type="evidence" value="ECO:0007669"/>
    <property type="project" value="InterPro"/>
</dbReference>
<accession>A0A7K1KK50</accession>
<dbReference type="PROSITE" id="PS00688">
    <property type="entry name" value="SIGMA54_INTERACT_3"/>
    <property type="match status" value="1"/>
</dbReference>
<feature type="modified residue" description="4-aspartylphosphate" evidence="6">
    <location>
        <position position="51"/>
    </location>
</feature>
<dbReference type="SUPFAM" id="SSF46689">
    <property type="entry name" value="Homeodomain-like"/>
    <property type="match status" value="1"/>
</dbReference>
<dbReference type="PROSITE" id="PS00675">
    <property type="entry name" value="SIGMA54_INTERACT_1"/>
    <property type="match status" value="1"/>
</dbReference>
<dbReference type="InterPro" id="IPR002078">
    <property type="entry name" value="Sigma_54_int"/>
</dbReference>
<dbReference type="Pfam" id="PF25601">
    <property type="entry name" value="AAA_lid_14"/>
    <property type="match status" value="1"/>
</dbReference>
<dbReference type="PROSITE" id="PS50110">
    <property type="entry name" value="RESPONSE_REGULATORY"/>
    <property type="match status" value="1"/>
</dbReference>
<dbReference type="SUPFAM" id="SSF52540">
    <property type="entry name" value="P-loop containing nucleoside triphosphate hydrolases"/>
    <property type="match status" value="1"/>
</dbReference>
<dbReference type="Pfam" id="PF00158">
    <property type="entry name" value="Sigma54_activat"/>
    <property type="match status" value="1"/>
</dbReference>
<dbReference type="SMART" id="SM00382">
    <property type="entry name" value="AAA"/>
    <property type="match status" value="1"/>
</dbReference>
<evidence type="ECO:0000256" key="3">
    <source>
        <dbReference type="ARBA" id="ARBA00023015"/>
    </source>
</evidence>
<sequence>MRKYMIATPDTAAHDALEAILAPDGEGETFRDMAALRSALAARPVDVLFVDYGLLTEGSASHRDGISAVWQGHQDVEIVILVHQEEIRRAVDAVKEGASDYLTYPVNPAEVQMVLERLDKTLILTSELDYLRDQFWNEEALRVVRTNSPAMREAFAKVRQMAGTRTTVLLTGETGTGKSLIAKLIHSHSVRRDAPFVSVHCGAIPDTLIESELFGHEKGAFTGAAKRKIGKFGLAEGGTLFLDEVGTISPSMQVKLLSVLQDKTIQRVGSDRDIPVDVRIIAATNDSLRDMCEKGFFRKDLYYRLNVFPIEIPPLRERRSDIFSFAEVFIQHFNGQLGKNIKGLHPKTLDAFQRYSWPGNVRELENLIERACILEQGELITPSSIPQDLFGHCLQSAGSRTDISIPLGRARQNVVDAFERAYLTELLESTHGKIKNAAQWAGITPRQLHKLMARHGLHRRDFRSPTKKGN</sequence>
<dbReference type="Gene3D" id="3.40.50.300">
    <property type="entry name" value="P-loop containing nucleotide triphosphate hydrolases"/>
    <property type="match status" value="1"/>
</dbReference>
<dbReference type="InterPro" id="IPR002197">
    <property type="entry name" value="HTH_Fis"/>
</dbReference>
<dbReference type="Gene3D" id="1.10.8.60">
    <property type="match status" value="1"/>
</dbReference>
<dbReference type="InterPro" id="IPR025662">
    <property type="entry name" value="Sigma_54_int_dom_ATP-bd_1"/>
</dbReference>
<evidence type="ECO:0000313" key="9">
    <source>
        <dbReference type="EMBL" id="MUM76453.1"/>
    </source>
</evidence>
<feature type="domain" description="Sigma-54 factor interaction" evidence="7">
    <location>
        <begin position="144"/>
        <end position="373"/>
    </location>
</feature>
<dbReference type="InterPro" id="IPR011006">
    <property type="entry name" value="CheY-like_superfamily"/>
</dbReference>
<dbReference type="GO" id="GO:0006355">
    <property type="term" value="P:regulation of DNA-templated transcription"/>
    <property type="evidence" value="ECO:0007669"/>
    <property type="project" value="InterPro"/>
</dbReference>
<dbReference type="EMBL" id="WODC01000001">
    <property type="protein sequence ID" value="MUM76453.1"/>
    <property type="molecule type" value="Genomic_DNA"/>
</dbReference>
<evidence type="ECO:0000256" key="1">
    <source>
        <dbReference type="ARBA" id="ARBA00022741"/>
    </source>
</evidence>
<dbReference type="CDD" id="cd00009">
    <property type="entry name" value="AAA"/>
    <property type="match status" value="1"/>
</dbReference>
<dbReference type="GO" id="GO:0005524">
    <property type="term" value="F:ATP binding"/>
    <property type="evidence" value="ECO:0007669"/>
    <property type="project" value="UniProtKB-KW"/>
</dbReference>
<dbReference type="Gene3D" id="3.40.50.2300">
    <property type="match status" value="1"/>
</dbReference>
<dbReference type="Pfam" id="PF02954">
    <property type="entry name" value="HTH_8"/>
    <property type="match status" value="1"/>
</dbReference>
<dbReference type="PROSITE" id="PS50045">
    <property type="entry name" value="SIGMA54_INTERACT_4"/>
    <property type="match status" value="1"/>
</dbReference>
<evidence type="ECO:0000256" key="6">
    <source>
        <dbReference type="PROSITE-ProRule" id="PRU00169"/>
    </source>
</evidence>
<evidence type="ECO:0000313" key="10">
    <source>
        <dbReference type="Proteomes" id="UP000461162"/>
    </source>
</evidence>